<keyword evidence="2" id="KW-1185">Reference proteome</keyword>
<comment type="caution">
    <text evidence="1">The sequence shown here is derived from an EMBL/GenBank/DDBJ whole genome shotgun (WGS) entry which is preliminary data.</text>
</comment>
<reference evidence="1" key="1">
    <citation type="submission" date="2022-08" db="EMBL/GenBank/DDBJ databases">
        <authorList>
            <person name="Marques A."/>
        </authorList>
    </citation>
    <scope>NUCLEOTIDE SEQUENCE</scope>
    <source>
        <strain evidence="1">RhyPub2mFocal</strain>
        <tissue evidence="1">Leaves</tissue>
    </source>
</reference>
<name>A0AAV8EH67_9POAL</name>
<dbReference type="Proteomes" id="UP001140206">
    <property type="component" value="Chromosome 3"/>
</dbReference>
<gene>
    <name evidence="1" type="ORF">LUZ62_064714</name>
</gene>
<accession>A0AAV8EH67</accession>
<dbReference type="InterPro" id="IPR038958">
    <property type="entry name" value="PTAC7"/>
</dbReference>
<dbReference type="PANTHER" id="PTHR37257:SF1">
    <property type="entry name" value="PROTEIN PLASTID TRANSCRIPTIONALLY ACTIVE 7"/>
    <property type="match status" value="1"/>
</dbReference>
<dbReference type="PANTHER" id="PTHR37257">
    <property type="entry name" value="PROTEIN PLASTID TRANSCRIPTIONALLY ACTIVE 7"/>
    <property type="match status" value="1"/>
</dbReference>
<dbReference type="GO" id="GO:0000427">
    <property type="term" value="C:plastid-encoded plastid RNA polymerase complex"/>
    <property type="evidence" value="ECO:0007669"/>
    <property type="project" value="InterPro"/>
</dbReference>
<dbReference type="AlphaFoldDB" id="A0AAV8EH67"/>
<evidence type="ECO:0000313" key="1">
    <source>
        <dbReference type="EMBL" id="KAJ4780457.1"/>
    </source>
</evidence>
<sequence length="169" mass="19957">MALSLIWNQNLIRTTTSPCTVLRQNQNQKQRGFSVSVRARGGEERHNVKRVWRRRKLNRKDERVHWDEGRALFLEEQVNKARESDKHICFDIDMLLLSEENRFDFVNEVIAEANELLDKDEDAYGSKKPIYHALTNRINGMGYDCPEAYLQPDPYCNKLHSSHHQPFFI</sequence>
<organism evidence="1 2">
    <name type="scientific">Rhynchospora pubera</name>
    <dbReference type="NCBI Taxonomy" id="906938"/>
    <lineage>
        <taxon>Eukaryota</taxon>
        <taxon>Viridiplantae</taxon>
        <taxon>Streptophyta</taxon>
        <taxon>Embryophyta</taxon>
        <taxon>Tracheophyta</taxon>
        <taxon>Spermatophyta</taxon>
        <taxon>Magnoliopsida</taxon>
        <taxon>Liliopsida</taxon>
        <taxon>Poales</taxon>
        <taxon>Cyperaceae</taxon>
        <taxon>Cyperoideae</taxon>
        <taxon>Rhynchosporeae</taxon>
        <taxon>Rhynchospora</taxon>
    </lineage>
</organism>
<protein>
    <submittedName>
        <fullName evidence="1">Plastid transcriptionally active 7</fullName>
    </submittedName>
</protein>
<proteinExistence type="predicted"/>
<evidence type="ECO:0000313" key="2">
    <source>
        <dbReference type="Proteomes" id="UP001140206"/>
    </source>
</evidence>
<dbReference type="EMBL" id="JAMFTS010000003">
    <property type="protein sequence ID" value="KAJ4780457.1"/>
    <property type="molecule type" value="Genomic_DNA"/>
</dbReference>
<dbReference type="GO" id="GO:0042793">
    <property type="term" value="P:plastid transcription"/>
    <property type="evidence" value="ECO:0007669"/>
    <property type="project" value="InterPro"/>
</dbReference>